<dbReference type="EMBL" id="JAOYFB010000037">
    <property type="protein sequence ID" value="KAK4024386.1"/>
    <property type="molecule type" value="Genomic_DNA"/>
</dbReference>
<reference evidence="1 2" key="1">
    <citation type="journal article" date="2023" name="Nucleic Acids Res.">
        <title>The hologenome of Daphnia magna reveals possible DNA methylation and microbiome-mediated evolution of the host genome.</title>
        <authorList>
            <person name="Chaturvedi A."/>
            <person name="Li X."/>
            <person name="Dhandapani V."/>
            <person name="Marshall H."/>
            <person name="Kissane S."/>
            <person name="Cuenca-Cambronero M."/>
            <person name="Asole G."/>
            <person name="Calvet F."/>
            <person name="Ruiz-Romero M."/>
            <person name="Marangio P."/>
            <person name="Guigo R."/>
            <person name="Rago D."/>
            <person name="Mirbahai L."/>
            <person name="Eastwood N."/>
            <person name="Colbourne J.K."/>
            <person name="Zhou J."/>
            <person name="Mallon E."/>
            <person name="Orsini L."/>
        </authorList>
    </citation>
    <scope>NUCLEOTIDE SEQUENCE [LARGE SCALE GENOMIC DNA]</scope>
    <source>
        <strain evidence="1">LRV0_1</strain>
    </source>
</reference>
<evidence type="ECO:0000313" key="1">
    <source>
        <dbReference type="EMBL" id="KAK4024386.1"/>
    </source>
</evidence>
<sequence>MDKNCDAIFQTGKNGLPIRKQKYGHPYNNTRGPCYILILPIQQQFNYFLDSGGMKLREETNRYDGATRGDVQSGDCYREKIDSDVTEECTFTLQLNVDGAQCFKKSKFGFWPFMGVINDIPYEARRTHMLLMSLWFGNKKPPGGPFLDTSIAELKQLGEMIKVGRGSARAYPEATTNPTFPLRTIEQHEEDLMAISILLEKEKAVHRIRGPSPFLALTNFDNVKAQVPDYLHSVCQGVIKCLVRNAK</sequence>
<protein>
    <submittedName>
        <fullName evidence="1">Uncharacterized protein</fullName>
    </submittedName>
</protein>
<evidence type="ECO:0000313" key="2">
    <source>
        <dbReference type="Proteomes" id="UP001234178"/>
    </source>
</evidence>
<comment type="caution">
    <text evidence="1">The sequence shown here is derived from an EMBL/GenBank/DDBJ whole genome shotgun (WGS) entry which is preliminary data.</text>
</comment>
<name>A0ABR0AH15_9CRUS</name>
<organism evidence="1 2">
    <name type="scientific">Daphnia magna</name>
    <dbReference type="NCBI Taxonomy" id="35525"/>
    <lineage>
        <taxon>Eukaryota</taxon>
        <taxon>Metazoa</taxon>
        <taxon>Ecdysozoa</taxon>
        <taxon>Arthropoda</taxon>
        <taxon>Crustacea</taxon>
        <taxon>Branchiopoda</taxon>
        <taxon>Diplostraca</taxon>
        <taxon>Cladocera</taxon>
        <taxon>Anomopoda</taxon>
        <taxon>Daphniidae</taxon>
        <taxon>Daphnia</taxon>
    </lineage>
</organism>
<proteinExistence type="predicted"/>
<gene>
    <name evidence="1" type="ORF">OUZ56_009808</name>
</gene>
<dbReference type="Proteomes" id="UP001234178">
    <property type="component" value="Unassembled WGS sequence"/>
</dbReference>
<accession>A0ABR0AH15</accession>
<keyword evidence="2" id="KW-1185">Reference proteome</keyword>